<dbReference type="PROSITE" id="PS50110">
    <property type="entry name" value="RESPONSE_REGULATORY"/>
    <property type="match status" value="1"/>
</dbReference>
<dbReference type="OrthoDB" id="795853at2"/>
<dbReference type="Proteomes" id="UP000184212">
    <property type="component" value="Unassembled WGS sequence"/>
</dbReference>
<dbReference type="PANTHER" id="PTHR43228">
    <property type="entry name" value="TWO-COMPONENT RESPONSE REGULATOR"/>
    <property type="match status" value="1"/>
</dbReference>
<dbReference type="PANTHER" id="PTHR43228:SF1">
    <property type="entry name" value="TWO-COMPONENT RESPONSE REGULATOR ARR22"/>
    <property type="match status" value="1"/>
</dbReference>
<dbReference type="Pfam" id="PF00072">
    <property type="entry name" value="Response_reg"/>
    <property type="match status" value="1"/>
</dbReference>
<evidence type="ECO:0000313" key="4">
    <source>
        <dbReference type="Proteomes" id="UP000184212"/>
    </source>
</evidence>
<dbReference type="InterPro" id="IPR011006">
    <property type="entry name" value="CheY-like_superfamily"/>
</dbReference>
<accession>A0A1M5L9K0</accession>
<reference evidence="3 4" key="1">
    <citation type="submission" date="2016-11" db="EMBL/GenBank/DDBJ databases">
        <authorList>
            <person name="Jaros S."/>
            <person name="Januszkiewicz K."/>
            <person name="Wedrychowicz H."/>
        </authorList>
    </citation>
    <scope>NUCLEOTIDE SEQUENCE [LARGE SCALE GENOMIC DNA]</scope>
    <source>
        <strain evidence="3 4">DSM 24574</strain>
    </source>
</reference>
<proteinExistence type="predicted"/>
<feature type="modified residue" description="4-aspartylphosphate" evidence="1">
    <location>
        <position position="50"/>
    </location>
</feature>
<gene>
    <name evidence="3" type="ORF">SAMN04488109_1093</name>
</gene>
<keyword evidence="4" id="KW-1185">Reference proteome</keyword>
<protein>
    <submittedName>
        <fullName evidence="3">CheY chemotaxis protein or a CheY-like REC (Receiver) domain</fullName>
    </submittedName>
</protein>
<dbReference type="STRING" id="947013.SAMN04488109_1093"/>
<dbReference type="SMART" id="SM00448">
    <property type="entry name" value="REC"/>
    <property type="match status" value="1"/>
</dbReference>
<dbReference type="GO" id="GO:0000160">
    <property type="term" value="P:phosphorelay signal transduction system"/>
    <property type="evidence" value="ECO:0007669"/>
    <property type="project" value="InterPro"/>
</dbReference>
<dbReference type="Gene3D" id="3.40.50.2300">
    <property type="match status" value="1"/>
</dbReference>
<keyword evidence="1" id="KW-0597">Phosphoprotein</keyword>
<sequence length="115" mass="13335">MKVLILDDEKFDLFVVKKLVRLEFEAEGFTVPQEALDWARANTFDVVIIDYYLTTTVLAHHVLQQLRTFVTHPFKAFVLTNYVDNQQVTELKAAGFDAVIHKPFTLEYFKVQLGL</sequence>
<dbReference type="InterPro" id="IPR001789">
    <property type="entry name" value="Sig_transdc_resp-reg_receiver"/>
</dbReference>
<evidence type="ECO:0000313" key="3">
    <source>
        <dbReference type="EMBL" id="SHG61656.1"/>
    </source>
</evidence>
<dbReference type="SUPFAM" id="SSF52172">
    <property type="entry name" value="CheY-like"/>
    <property type="match status" value="1"/>
</dbReference>
<dbReference type="EMBL" id="FQWQ01000001">
    <property type="protein sequence ID" value="SHG61656.1"/>
    <property type="molecule type" value="Genomic_DNA"/>
</dbReference>
<evidence type="ECO:0000259" key="2">
    <source>
        <dbReference type="PROSITE" id="PS50110"/>
    </source>
</evidence>
<feature type="domain" description="Response regulatory" evidence="2">
    <location>
        <begin position="2"/>
        <end position="115"/>
    </location>
</feature>
<dbReference type="RefSeq" id="WP_073131784.1">
    <property type="nucleotide sequence ID" value="NZ_FQWQ01000001.1"/>
</dbReference>
<dbReference type="InterPro" id="IPR052048">
    <property type="entry name" value="ST_Response_Regulator"/>
</dbReference>
<dbReference type="AlphaFoldDB" id="A0A1M5L9K0"/>
<name>A0A1M5L9K0_9BACT</name>
<organism evidence="3 4">
    <name type="scientific">Chryseolinea serpens</name>
    <dbReference type="NCBI Taxonomy" id="947013"/>
    <lineage>
        <taxon>Bacteria</taxon>
        <taxon>Pseudomonadati</taxon>
        <taxon>Bacteroidota</taxon>
        <taxon>Cytophagia</taxon>
        <taxon>Cytophagales</taxon>
        <taxon>Fulvivirgaceae</taxon>
        <taxon>Chryseolinea</taxon>
    </lineage>
</organism>
<evidence type="ECO:0000256" key="1">
    <source>
        <dbReference type="PROSITE-ProRule" id="PRU00169"/>
    </source>
</evidence>